<dbReference type="PANTHER" id="PTHR10082:SF60">
    <property type="entry name" value="INTEGRIN BETA-PS"/>
    <property type="match status" value="1"/>
</dbReference>
<dbReference type="InterPro" id="IPR002049">
    <property type="entry name" value="LE_dom"/>
</dbReference>
<dbReference type="GO" id="GO:0008305">
    <property type="term" value="C:integrin complex"/>
    <property type="evidence" value="ECO:0007669"/>
    <property type="project" value="TreeGrafter"/>
</dbReference>
<keyword evidence="1" id="KW-1015">Disulfide bond</keyword>
<dbReference type="Pfam" id="PF08725">
    <property type="entry name" value="Integrin_b_cyt"/>
    <property type="match status" value="1"/>
</dbReference>
<dbReference type="GO" id="GO:0033627">
    <property type="term" value="P:cell adhesion mediated by integrin"/>
    <property type="evidence" value="ECO:0007669"/>
    <property type="project" value="TreeGrafter"/>
</dbReference>
<keyword evidence="2" id="KW-0325">Glycoprotein</keyword>
<name>K1Q7C3_MAGGI</name>
<evidence type="ECO:0000313" key="4">
    <source>
        <dbReference type="EMBL" id="EKC27174.1"/>
    </source>
</evidence>
<dbReference type="Gene3D" id="2.10.25.10">
    <property type="entry name" value="Laminin"/>
    <property type="match status" value="1"/>
</dbReference>
<dbReference type="InterPro" id="IPR013111">
    <property type="entry name" value="EGF_extracell"/>
</dbReference>
<evidence type="ECO:0000259" key="3">
    <source>
        <dbReference type="SMART" id="SM01241"/>
    </source>
</evidence>
<sequence>MSMGTVLVENVYALLSIRELLVTAKGLKELAWIIIGQTICSDHGVCECGRCRCDQGFIGSLCDTCLVNYTGIERSIQIKSRKHCHQKPVDSLKIGLGISGAIVLVGVTLIIIWKILSLVYDKVEYSKFETEIKDLIWEPGNPIYKDCTTTAQNPTTNYSRLINPENQNKYEGIGNTKIGVHEYKKLEEFERKESNIPETQNKHDKMKQTRVSSHEYLQIEEEMKEANHDTTDTPEKLKKYDKIDQSQADVQKYTKLDEAEEIELDIPDNYDEINEGQIAADHYMEISQI</sequence>
<reference evidence="4" key="1">
    <citation type="journal article" date="2012" name="Nature">
        <title>The oyster genome reveals stress adaptation and complexity of shell formation.</title>
        <authorList>
            <person name="Zhang G."/>
            <person name="Fang X."/>
            <person name="Guo X."/>
            <person name="Li L."/>
            <person name="Luo R."/>
            <person name="Xu F."/>
            <person name="Yang P."/>
            <person name="Zhang L."/>
            <person name="Wang X."/>
            <person name="Qi H."/>
            <person name="Xiong Z."/>
            <person name="Que H."/>
            <person name="Xie Y."/>
            <person name="Holland P.W."/>
            <person name="Paps J."/>
            <person name="Zhu Y."/>
            <person name="Wu F."/>
            <person name="Chen Y."/>
            <person name="Wang J."/>
            <person name="Peng C."/>
            <person name="Meng J."/>
            <person name="Yang L."/>
            <person name="Liu J."/>
            <person name="Wen B."/>
            <person name="Zhang N."/>
            <person name="Huang Z."/>
            <person name="Zhu Q."/>
            <person name="Feng Y."/>
            <person name="Mount A."/>
            <person name="Hedgecock D."/>
            <person name="Xu Z."/>
            <person name="Liu Y."/>
            <person name="Domazet-Loso T."/>
            <person name="Du Y."/>
            <person name="Sun X."/>
            <person name="Zhang S."/>
            <person name="Liu B."/>
            <person name="Cheng P."/>
            <person name="Jiang X."/>
            <person name="Li J."/>
            <person name="Fan D."/>
            <person name="Wang W."/>
            <person name="Fu W."/>
            <person name="Wang T."/>
            <person name="Wang B."/>
            <person name="Zhang J."/>
            <person name="Peng Z."/>
            <person name="Li Y."/>
            <person name="Li N."/>
            <person name="Wang J."/>
            <person name="Chen M."/>
            <person name="He Y."/>
            <person name="Tan F."/>
            <person name="Song X."/>
            <person name="Zheng Q."/>
            <person name="Huang R."/>
            <person name="Yang H."/>
            <person name="Du X."/>
            <person name="Chen L."/>
            <person name="Yang M."/>
            <person name="Gaffney P.M."/>
            <person name="Wang S."/>
            <person name="Luo L."/>
            <person name="She Z."/>
            <person name="Ming Y."/>
            <person name="Huang W."/>
            <person name="Zhang S."/>
            <person name="Huang B."/>
            <person name="Zhang Y."/>
            <person name="Qu T."/>
            <person name="Ni P."/>
            <person name="Miao G."/>
            <person name="Wang J."/>
            <person name="Wang Q."/>
            <person name="Steinberg C.E."/>
            <person name="Wang H."/>
            <person name="Li N."/>
            <person name="Qian L."/>
            <person name="Zhang G."/>
            <person name="Li Y."/>
            <person name="Yang H."/>
            <person name="Liu X."/>
            <person name="Wang J."/>
            <person name="Yin Y."/>
            <person name="Wang J."/>
        </authorList>
    </citation>
    <scope>NUCLEOTIDE SEQUENCE [LARGE SCALE GENOMIC DNA]</scope>
    <source>
        <strain evidence="4">05x7-T-G4-1.051#20</strain>
    </source>
</reference>
<evidence type="ECO:0000256" key="2">
    <source>
        <dbReference type="ARBA" id="ARBA00023180"/>
    </source>
</evidence>
<dbReference type="SMART" id="SM01241">
    <property type="entry name" value="Integrin_b_cyt"/>
    <property type="match status" value="1"/>
</dbReference>
<dbReference type="CDD" id="cd00055">
    <property type="entry name" value="EGF_Lam"/>
    <property type="match status" value="1"/>
</dbReference>
<dbReference type="GO" id="GO:0005178">
    <property type="term" value="F:integrin binding"/>
    <property type="evidence" value="ECO:0007669"/>
    <property type="project" value="TreeGrafter"/>
</dbReference>
<dbReference type="GO" id="GO:0007160">
    <property type="term" value="P:cell-matrix adhesion"/>
    <property type="evidence" value="ECO:0007669"/>
    <property type="project" value="TreeGrafter"/>
</dbReference>
<dbReference type="GO" id="GO:0016477">
    <property type="term" value="P:cell migration"/>
    <property type="evidence" value="ECO:0007669"/>
    <property type="project" value="TreeGrafter"/>
</dbReference>
<keyword evidence="4" id="KW-0401">Integrin</keyword>
<protein>
    <submittedName>
        <fullName evidence="4">Integrin beta-1</fullName>
    </submittedName>
</protein>
<accession>K1Q7C3</accession>
<dbReference type="PANTHER" id="PTHR10082">
    <property type="entry name" value="INTEGRIN BETA SUBUNIT"/>
    <property type="match status" value="1"/>
</dbReference>
<dbReference type="InterPro" id="IPR014836">
    <property type="entry name" value="Integrin_bsu_cyt_dom"/>
</dbReference>
<dbReference type="InterPro" id="IPR015812">
    <property type="entry name" value="Integrin_bsu"/>
</dbReference>
<dbReference type="Gene3D" id="1.20.5.100">
    <property type="entry name" value="Cytochrome c1, transmembrane anchor, C-terminal"/>
    <property type="match status" value="1"/>
</dbReference>
<dbReference type="Pfam" id="PF07974">
    <property type="entry name" value="EGF_2"/>
    <property type="match status" value="1"/>
</dbReference>
<feature type="domain" description="Integrin beta subunit cytoplasmic" evidence="3">
    <location>
        <begin position="114"/>
        <end position="161"/>
    </location>
</feature>
<gene>
    <name evidence="4" type="ORF">CGI_10003510</name>
</gene>
<organism evidence="4">
    <name type="scientific">Magallana gigas</name>
    <name type="common">Pacific oyster</name>
    <name type="synonym">Crassostrea gigas</name>
    <dbReference type="NCBI Taxonomy" id="29159"/>
    <lineage>
        <taxon>Eukaryota</taxon>
        <taxon>Metazoa</taxon>
        <taxon>Spiralia</taxon>
        <taxon>Lophotrochozoa</taxon>
        <taxon>Mollusca</taxon>
        <taxon>Bivalvia</taxon>
        <taxon>Autobranchia</taxon>
        <taxon>Pteriomorphia</taxon>
        <taxon>Ostreida</taxon>
        <taxon>Ostreoidea</taxon>
        <taxon>Ostreidae</taxon>
        <taxon>Magallana</taxon>
    </lineage>
</organism>
<dbReference type="SUPFAM" id="SSF57196">
    <property type="entry name" value="EGF/Laminin"/>
    <property type="match status" value="1"/>
</dbReference>
<dbReference type="GO" id="GO:0005925">
    <property type="term" value="C:focal adhesion"/>
    <property type="evidence" value="ECO:0007669"/>
    <property type="project" value="TreeGrafter"/>
</dbReference>
<dbReference type="HOGENOM" id="CLU_963937_0_0_1"/>
<dbReference type="AlphaFoldDB" id="K1Q7C3"/>
<dbReference type="EMBL" id="JH816789">
    <property type="protein sequence ID" value="EKC27174.1"/>
    <property type="molecule type" value="Genomic_DNA"/>
</dbReference>
<evidence type="ECO:0000256" key="1">
    <source>
        <dbReference type="ARBA" id="ARBA00023157"/>
    </source>
</evidence>
<dbReference type="InParanoid" id="K1Q7C3"/>
<proteinExistence type="predicted"/>
<dbReference type="GO" id="GO:0009986">
    <property type="term" value="C:cell surface"/>
    <property type="evidence" value="ECO:0007669"/>
    <property type="project" value="TreeGrafter"/>
</dbReference>
<dbReference type="GO" id="GO:0007229">
    <property type="term" value="P:integrin-mediated signaling pathway"/>
    <property type="evidence" value="ECO:0007669"/>
    <property type="project" value="UniProtKB-KW"/>
</dbReference>
<dbReference type="GO" id="GO:0098609">
    <property type="term" value="P:cell-cell adhesion"/>
    <property type="evidence" value="ECO:0007669"/>
    <property type="project" value="TreeGrafter"/>
</dbReference>